<protein>
    <recommendedName>
        <fullName evidence="4">phospholipase A1</fullName>
        <ecNumber evidence="4">3.1.1.32</ecNumber>
    </recommendedName>
</protein>
<dbReference type="PANTHER" id="PTHR11610">
    <property type="entry name" value="LIPASE"/>
    <property type="match status" value="1"/>
</dbReference>
<evidence type="ECO:0000256" key="2">
    <source>
        <dbReference type="ARBA" id="ARBA00004613"/>
    </source>
</evidence>
<dbReference type="EC" id="3.1.1.32" evidence="4"/>
<organism evidence="10 11">
    <name type="scientific">Nasonia vitripennis</name>
    <name type="common">Parasitic wasp</name>
    <dbReference type="NCBI Taxonomy" id="7425"/>
    <lineage>
        <taxon>Eukaryota</taxon>
        <taxon>Metazoa</taxon>
        <taxon>Ecdysozoa</taxon>
        <taxon>Arthropoda</taxon>
        <taxon>Hexapoda</taxon>
        <taxon>Insecta</taxon>
        <taxon>Pterygota</taxon>
        <taxon>Neoptera</taxon>
        <taxon>Endopterygota</taxon>
        <taxon>Hymenoptera</taxon>
        <taxon>Apocrita</taxon>
        <taxon>Proctotrupomorpha</taxon>
        <taxon>Chalcidoidea</taxon>
        <taxon>Pteromalidae</taxon>
        <taxon>Pteromalinae</taxon>
        <taxon>Nasonia</taxon>
    </lineage>
</organism>
<dbReference type="GO" id="GO:0008970">
    <property type="term" value="F:phospholipase A1 activity"/>
    <property type="evidence" value="ECO:0007669"/>
    <property type="project" value="UniProtKB-EC"/>
</dbReference>
<comment type="similarity">
    <text evidence="3 8">Belongs to the AB hydrolase superfamily. Lipase family.</text>
</comment>
<comment type="subcellular location">
    <subcellularLocation>
        <location evidence="2">Secreted</location>
    </subcellularLocation>
</comment>
<evidence type="ECO:0000259" key="9">
    <source>
        <dbReference type="Pfam" id="PF00151"/>
    </source>
</evidence>
<proteinExistence type="inferred from homology"/>
<comment type="catalytic activity">
    <reaction evidence="1">
        <text>a 1,2-diacyl-sn-glycero-3-phosphocholine + H2O = a 2-acyl-sn-glycero-3-phosphocholine + a fatty acid + H(+)</text>
        <dbReference type="Rhea" id="RHEA:18689"/>
        <dbReference type="ChEBI" id="CHEBI:15377"/>
        <dbReference type="ChEBI" id="CHEBI:15378"/>
        <dbReference type="ChEBI" id="CHEBI:28868"/>
        <dbReference type="ChEBI" id="CHEBI:57643"/>
        <dbReference type="ChEBI" id="CHEBI:57875"/>
        <dbReference type="EC" id="3.1.1.32"/>
    </reaction>
</comment>
<evidence type="ECO:0000256" key="8">
    <source>
        <dbReference type="RuleBase" id="RU004262"/>
    </source>
</evidence>
<dbReference type="CDD" id="cd00707">
    <property type="entry name" value="Pancreat_lipase_like"/>
    <property type="match status" value="1"/>
</dbReference>
<keyword evidence="7" id="KW-1015">Disulfide bond</keyword>
<keyword evidence="11" id="KW-1185">Reference proteome</keyword>
<dbReference type="Pfam" id="PF00151">
    <property type="entry name" value="Lipase"/>
    <property type="match status" value="1"/>
</dbReference>
<dbReference type="KEGG" id="nvi:100680360"/>
<evidence type="ECO:0000256" key="4">
    <source>
        <dbReference type="ARBA" id="ARBA00013179"/>
    </source>
</evidence>
<evidence type="ECO:0000256" key="5">
    <source>
        <dbReference type="ARBA" id="ARBA00022525"/>
    </source>
</evidence>
<reference evidence="10" key="1">
    <citation type="submission" date="2021-01" db="UniProtKB">
        <authorList>
            <consortium name="EnsemblMetazoa"/>
        </authorList>
    </citation>
    <scope>IDENTIFICATION</scope>
</reference>
<dbReference type="GO" id="GO:0005615">
    <property type="term" value="C:extracellular space"/>
    <property type="evidence" value="ECO:0007669"/>
    <property type="project" value="TreeGrafter"/>
</dbReference>
<keyword evidence="5" id="KW-0964">Secreted</keyword>
<dbReference type="PRINTS" id="PR00821">
    <property type="entry name" value="TAGLIPASE"/>
</dbReference>
<dbReference type="InterPro" id="IPR029058">
    <property type="entry name" value="AB_hydrolase_fold"/>
</dbReference>
<dbReference type="GO" id="GO:0016042">
    <property type="term" value="P:lipid catabolic process"/>
    <property type="evidence" value="ECO:0007669"/>
    <property type="project" value="TreeGrafter"/>
</dbReference>
<feature type="domain" description="Lipase" evidence="9">
    <location>
        <begin position="91"/>
        <end position="419"/>
    </location>
</feature>
<evidence type="ECO:0000256" key="1">
    <source>
        <dbReference type="ARBA" id="ARBA00000111"/>
    </source>
</evidence>
<evidence type="ECO:0000313" key="10">
    <source>
        <dbReference type="EnsemblMetazoa" id="XP_031778248"/>
    </source>
</evidence>
<dbReference type="InterPro" id="IPR000734">
    <property type="entry name" value="TAG_lipase"/>
</dbReference>
<dbReference type="InterPro" id="IPR033906">
    <property type="entry name" value="Lipase_N"/>
</dbReference>
<accession>A0A7M7PYY9</accession>
<dbReference type="OrthoDB" id="199913at2759"/>
<keyword evidence="6" id="KW-0378">Hydrolase</keyword>
<evidence type="ECO:0000256" key="3">
    <source>
        <dbReference type="ARBA" id="ARBA00010701"/>
    </source>
</evidence>
<evidence type="ECO:0000313" key="11">
    <source>
        <dbReference type="Proteomes" id="UP000002358"/>
    </source>
</evidence>
<dbReference type="Gene3D" id="3.40.50.1820">
    <property type="entry name" value="alpha/beta hydrolase"/>
    <property type="match status" value="1"/>
</dbReference>
<dbReference type="GeneID" id="100680360"/>
<evidence type="ECO:0000256" key="7">
    <source>
        <dbReference type="ARBA" id="ARBA00023157"/>
    </source>
</evidence>
<dbReference type="InterPro" id="IPR013818">
    <property type="entry name" value="Lipase"/>
</dbReference>
<evidence type="ECO:0000256" key="6">
    <source>
        <dbReference type="ARBA" id="ARBA00022801"/>
    </source>
</evidence>
<dbReference type="Proteomes" id="UP000002358">
    <property type="component" value="Unassembled WGS sequence"/>
</dbReference>
<sequence length="455" mass="51262">MNILAFVIIVGFLHLLLVKNVNSWSWDWLTRWFTSERRKIEKDSKKTLQIPLSVSKSISEVAATGAVFLRDSAKLNCLGLPTKLFANTIYSSDTEAEDVRFYFFSQKTPGYSDIKIEDDFTLEHVDYSVYRDTIVLVHGFMSSGKEQWLVDMKDAFLKYDDVNVIVVDWHKGSNTWNYIAATANTQIVGQQIASLFARIRQFQFDKNVTNVADWGKIHFIGHSLGSHISARAAYGIHESQWNRPDQPSRSAWNVSRITGLDPAQPCFVTADETLKLGKDDAEYVDVIHTNARQLIHLGLGLPEQLGFVDFYPNGGQIQPGCSNVNASFWDFLLLPNKLVEASICSHGRSHSFLTESVLNAAAGNCSFIGHRWDRKYEHVEKLLGSSCTEDICPEMGITSIISFPRNGGIFFVPTGDLDPFCSVKEEQKKIIKKQLKNDKALEKSLLTRFGDKVFG</sequence>
<dbReference type="RefSeq" id="XP_031778248.1">
    <property type="nucleotide sequence ID" value="XM_031922388.1"/>
</dbReference>
<dbReference type="AlphaFoldDB" id="A0A7M7PYY9"/>
<dbReference type="InParanoid" id="A0A7M7PYY9"/>
<dbReference type="EnsemblMetazoa" id="XM_031922388">
    <property type="protein sequence ID" value="XP_031778248"/>
    <property type="gene ID" value="LOC100680360"/>
</dbReference>
<dbReference type="SMR" id="A0A7M7PYY9"/>
<dbReference type="PANTHER" id="PTHR11610:SF178">
    <property type="entry name" value="LIPASE MEMBER H-A-LIKE PROTEIN"/>
    <property type="match status" value="1"/>
</dbReference>
<name>A0A7M7PYY9_NASVI</name>
<dbReference type="SUPFAM" id="SSF53474">
    <property type="entry name" value="alpha/beta-Hydrolases"/>
    <property type="match status" value="1"/>
</dbReference>